<dbReference type="EMBL" id="AUXZ01000125">
    <property type="protein sequence ID" value="KZN45812.1"/>
    <property type="molecule type" value="Genomic_DNA"/>
</dbReference>
<accession>A0A167AUB9</accession>
<organism evidence="1 2">
    <name type="scientific">Pseudoalteromonas luteoviolacea H33</name>
    <dbReference type="NCBI Taxonomy" id="1365251"/>
    <lineage>
        <taxon>Bacteria</taxon>
        <taxon>Pseudomonadati</taxon>
        <taxon>Pseudomonadota</taxon>
        <taxon>Gammaproteobacteria</taxon>
        <taxon>Alteromonadales</taxon>
        <taxon>Pseudoalteromonadaceae</taxon>
        <taxon>Pseudoalteromonas</taxon>
    </lineage>
</organism>
<protein>
    <submittedName>
        <fullName evidence="1">Uncharacterized protein</fullName>
    </submittedName>
</protein>
<dbReference type="AlphaFoldDB" id="A0A167AUB9"/>
<dbReference type="OrthoDB" id="5906076at2"/>
<dbReference type="RefSeq" id="WP_063363826.1">
    <property type="nucleotide sequence ID" value="NZ_AUXZ01000125.1"/>
</dbReference>
<dbReference type="PATRIC" id="fig|1365251.3.peg.4668"/>
<comment type="caution">
    <text evidence="1">The sequence shown here is derived from an EMBL/GenBank/DDBJ whole genome shotgun (WGS) entry which is preliminary data.</text>
</comment>
<name>A0A167AUB9_9GAMM</name>
<sequence length="182" mass="19982">MGAGRNENTADFNNDGISELLVPNTETHSTALGVMDLGTYDISYSLPIDSNDKLISVNAADINGDNIADAIYSTQNYVKVVDVNNQSLLSNFTASSQIKDFSLFENDTVNMVVTSDELTLLTFSDGGFSEKSKLDQRCVQVEYFNLDSDAELEIACLYDENAHYLTSNTSLIIYEVNGDNLE</sequence>
<evidence type="ECO:0000313" key="1">
    <source>
        <dbReference type="EMBL" id="KZN45812.1"/>
    </source>
</evidence>
<dbReference type="SUPFAM" id="SSF69318">
    <property type="entry name" value="Integrin alpha N-terminal domain"/>
    <property type="match status" value="1"/>
</dbReference>
<reference evidence="1 2" key="1">
    <citation type="submission" date="2013-07" db="EMBL/GenBank/DDBJ databases">
        <title>Comparative Genomic and Metabolomic Analysis of Twelve Strains of Pseudoalteromonas luteoviolacea.</title>
        <authorList>
            <person name="Vynne N.G."/>
            <person name="Mansson M."/>
            <person name="Gram L."/>
        </authorList>
    </citation>
    <scope>NUCLEOTIDE SEQUENCE [LARGE SCALE GENOMIC DNA]</scope>
    <source>
        <strain evidence="1 2">H33</strain>
    </source>
</reference>
<dbReference type="Proteomes" id="UP000076503">
    <property type="component" value="Unassembled WGS sequence"/>
</dbReference>
<evidence type="ECO:0000313" key="2">
    <source>
        <dbReference type="Proteomes" id="UP000076503"/>
    </source>
</evidence>
<proteinExistence type="predicted"/>
<dbReference type="InterPro" id="IPR028994">
    <property type="entry name" value="Integrin_alpha_N"/>
</dbReference>
<gene>
    <name evidence="1" type="ORF">N476_24930</name>
</gene>